<evidence type="ECO:0000313" key="3">
    <source>
        <dbReference type="EMBL" id="SET25807.1"/>
    </source>
</evidence>
<dbReference type="SUPFAM" id="SSF56988">
    <property type="entry name" value="Anthrax protective antigen"/>
    <property type="match status" value="1"/>
</dbReference>
<evidence type="ECO:0000259" key="2">
    <source>
        <dbReference type="PROSITE" id="PS51820"/>
    </source>
</evidence>
<dbReference type="Gene3D" id="2.30.30.40">
    <property type="entry name" value="SH3 Domains"/>
    <property type="match status" value="2"/>
</dbReference>
<dbReference type="PROSITE" id="PS51781">
    <property type="entry name" value="SH3B"/>
    <property type="match status" value="1"/>
</dbReference>
<dbReference type="InterPro" id="IPR002901">
    <property type="entry name" value="MGlyc_endo_b_GlcNAc-like_dom"/>
</dbReference>
<dbReference type="SMART" id="SM00758">
    <property type="entry name" value="PA14"/>
    <property type="match status" value="1"/>
</dbReference>
<dbReference type="GO" id="GO:0004040">
    <property type="term" value="F:amidase activity"/>
    <property type="evidence" value="ECO:0007669"/>
    <property type="project" value="InterPro"/>
</dbReference>
<feature type="non-terminal residue" evidence="3">
    <location>
        <position position="1"/>
    </location>
</feature>
<dbReference type="Proteomes" id="UP000199095">
    <property type="component" value="Unassembled WGS sequence"/>
</dbReference>
<dbReference type="InterPro" id="IPR003646">
    <property type="entry name" value="SH3-like_bac-type"/>
</dbReference>
<dbReference type="InterPro" id="IPR011658">
    <property type="entry name" value="PA14_dom"/>
</dbReference>
<protein>
    <submittedName>
        <fullName evidence="3">Beta-N-acetylglucosaminidase</fullName>
    </submittedName>
</protein>
<dbReference type="InterPro" id="IPR037524">
    <property type="entry name" value="PA14/GLEYA"/>
</dbReference>
<dbReference type="Pfam" id="PF01832">
    <property type="entry name" value="Glucosaminidase"/>
    <property type="match status" value="1"/>
</dbReference>
<dbReference type="Pfam" id="PF08239">
    <property type="entry name" value="SH3_3"/>
    <property type="match status" value="1"/>
</dbReference>
<dbReference type="Gene3D" id="2.60.120.380">
    <property type="match status" value="1"/>
</dbReference>
<dbReference type="SMART" id="SM00287">
    <property type="entry name" value="SH3b"/>
    <property type="match status" value="1"/>
</dbReference>
<dbReference type="InterPro" id="IPR052354">
    <property type="entry name" value="Cell_Wall_Dynamics_Protein"/>
</dbReference>
<name>A0A1I0D0V2_9BACI</name>
<evidence type="ECO:0000259" key="1">
    <source>
        <dbReference type="PROSITE" id="PS51781"/>
    </source>
</evidence>
<feature type="domain" description="PA14" evidence="2">
    <location>
        <begin position="62"/>
        <end position="204"/>
    </location>
</feature>
<dbReference type="Gene3D" id="1.10.530.10">
    <property type="match status" value="1"/>
</dbReference>
<proteinExistence type="predicted"/>
<dbReference type="PANTHER" id="PTHR34408:SF1">
    <property type="entry name" value="GLYCOSYL HYDROLASE FAMILY 19 DOMAIN-CONTAINING PROTEIN HI_1415"/>
    <property type="match status" value="1"/>
</dbReference>
<dbReference type="AlphaFoldDB" id="A0A1I0D0V2"/>
<dbReference type="SMART" id="SM00047">
    <property type="entry name" value="LYZ2"/>
    <property type="match status" value="1"/>
</dbReference>
<dbReference type="Pfam" id="PF07691">
    <property type="entry name" value="PA14"/>
    <property type="match status" value="1"/>
</dbReference>
<reference evidence="4" key="1">
    <citation type="submission" date="2016-10" db="EMBL/GenBank/DDBJ databases">
        <authorList>
            <person name="Varghese N."/>
            <person name="Submissions S."/>
        </authorList>
    </citation>
    <scope>NUCLEOTIDE SEQUENCE [LARGE SCALE GENOMIC DNA]</scope>
    <source>
        <strain evidence="4">CGMCC 1.3566</strain>
    </source>
</reference>
<dbReference type="PROSITE" id="PS51820">
    <property type="entry name" value="PA14"/>
    <property type="match status" value="1"/>
</dbReference>
<evidence type="ECO:0000313" key="4">
    <source>
        <dbReference type="Proteomes" id="UP000199095"/>
    </source>
</evidence>
<organism evidence="3 4">
    <name type="scientific">Salinibacillus kushneri</name>
    <dbReference type="NCBI Taxonomy" id="237682"/>
    <lineage>
        <taxon>Bacteria</taxon>
        <taxon>Bacillati</taxon>
        <taxon>Bacillota</taxon>
        <taxon>Bacilli</taxon>
        <taxon>Bacillales</taxon>
        <taxon>Bacillaceae</taxon>
        <taxon>Salinibacillus</taxon>
    </lineage>
</organism>
<dbReference type="STRING" id="237682.SAMN05421676_103366"/>
<sequence>TANAGIRVYVDGNLYIDNWNDSGSTQRVEQALFLSKGKHSIRVDVKETAGEASLDFSLDDLHRDNRWYGVVFPNDDLSGQGSLTGYDPQIPNLNFDWGNAKSPASGIPANTTFSAVYQRNITVENGSYNISSYSNGGIRVYVDGKLVIDNWNDTGEIQPLDKDLSLSNGTHSIRVEFRETKGEASIAISVPGIYKNYNTVNYNYTFDSFIDKQMKKTPKANGSGTVLAGRNLVEYYANPNNFDKNTSSYYQFLDLSMSANINQYETNEKVLKGAGALEGTASAFIEAGKMYNVNEIYLIAHALHETGNGTSDLAQGIEVNGKVVYNMYGTKAYDSSAIESGSQYAYEQGWFTPEAAIKGGAKFIAENYINTGQDTLYKMRWNPDNPGDHQYATHVSWAISQTNIIANTYSLLNNYNLIFNEPTFLNQPSSVDEPPVNFIDYPNKIVGITTDRLNFRTKPTTNSESIKVLDTNTELQILGKNGFGWYKIAQNSKEGWVHGDYVDVKNLLKVNATVLNVRNDVWGNNIGSVTNGQHIAAVLNDKNEIVKRKDDSGTYWYQIEYGNSTGWVSSTYIIIE</sequence>
<dbReference type="RefSeq" id="WP_177167213.1">
    <property type="nucleotide sequence ID" value="NZ_FOHJ01000003.1"/>
</dbReference>
<gene>
    <name evidence="3" type="ORF">SAMN05421676_103366</name>
</gene>
<keyword evidence="4" id="KW-1185">Reference proteome</keyword>
<dbReference type="PANTHER" id="PTHR34408">
    <property type="entry name" value="FAMILY PROTEIN, PUTATIVE-RELATED"/>
    <property type="match status" value="1"/>
</dbReference>
<dbReference type="EMBL" id="FOHJ01000003">
    <property type="protein sequence ID" value="SET25807.1"/>
    <property type="molecule type" value="Genomic_DNA"/>
</dbReference>
<accession>A0A1I0D0V2</accession>
<feature type="domain" description="SH3b" evidence="1">
    <location>
        <begin position="441"/>
        <end position="506"/>
    </location>
</feature>